<evidence type="ECO:0000256" key="1">
    <source>
        <dbReference type="SAM" id="SignalP"/>
    </source>
</evidence>
<dbReference type="InterPro" id="IPR012854">
    <property type="entry name" value="Cu_amine_oxidase-like_N"/>
</dbReference>
<protein>
    <recommendedName>
        <fullName evidence="2">Copper amine oxidase-like N-terminal domain-containing protein</fullName>
    </recommendedName>
</protein>
<dbReference type="Gene3D" id="3.30.457.10">
    <property type="entry name" value="Copper amine oxidase-like, N-terminal domain"/>
    <property type="match status" value="1"/>
</dbReference>
<proteinExistence type="predicted"/>
<evidence type="ECO:0000313" key="3">
    <source>
        <dbReference type="EMBL" id="ANY69554.1"/>
    </source>
</evidence>
<feature type="chain" id="PRO_5039608591" description="Copper amine oxidase-like N-terminal domain-containing protein" evidence="1">
    <location>
        <begin position="25"/>
        <end position="657"/>
    </location>
</feature>
<dbReference type="InterPro" id="IPR036582">
    <property type="entry name" value="Mao_N_sf"/>
</dbReference>
<feature type="domain" description="Copper amine oxidase-like N-terminal" evidence="2">
    <location>
        <begin position="50"/>
        <end position="152"/>
    </location>
</feature>
<gene>
    <name evidence="3" type="ORF">BBD42_25995</name>
</gene>
<reference evidence="3" key="1">
    <citation type="submission" date="2016-08" db="EMBL/GenBank/DDBJ databases">
        <title>Complete Genome Seqeunce of Paenibacillus sp. BIHB 4019 from tea rhizoplane.</title>
        <authorList>
            <person name="Thakur R."/>
            <person name="Swarnkar M.K."/>
            <person name="Gulati A."/>
        </authorList>
    </citation>
    <scope>NUCLEOTIDE SEQUENCE [LARGE SCALE GENOMIC DNA]</scope>
    <source>
        <strain evidence="3">BIHB4019</strain>
    </source>
</reference>
<evidence type="ECO:0000259" key="2">
    <source>
        <dbReference type="Pfam" id="PF07833"/>
    </source>
</evidence>
<name>A0A1B2DPC2_9BACL</name>
<dbReference type="Pfam" id="PF07833">
    <property type="entry name" value="Cu_amine_oxidN1"/>
    <property type="match status" value="1"/>
</dbReference>
<keyword evidence="1" id="KW-0732">Signal</keyword>
<accession>A0A1B2DPC2</accession>
<dbReference type="InterPro" id="IPR035986">
    <property type="entry name" value="PKD_dom_sf"/>
</dbReference>
<dbReference type="AlphaFoldDB" id="A0A1B2DPC2"/>
<sequence>MLKKVSLFALVFLFVFTLAVPKQAEAAQNVLGQEQLVLLQKSNKMYHNGTLYTATQPVTELKGTTYVSARSLAERLGGKIVYDKVAKEYVLTTEKNVLRYAIGKSSYNVNGAVQSFTGAPYNLKGTLMIPLRTLLQPQGITMKVNKAEKKITLAWTFKIAPVATFTVSPKVIYANETQVTYTNQSSSSTPIVDERWEGNLSMFDQPGMYTVTHWVQDSDGVWSEPYSVTLEVLQPNLPPVAKFVTNKTSYLMGEPIEYTDLSSDEENGITSTSWTNKEQGFFEPGPQTITLKVTDKHGASNEYSLSIMIEDQELYSKQDFGMLFTPPGERFSINGSSVLNYDVIPYSLTEYGQQTLLRSNSPERIVNEGVYYTDSASGNVRLMSHNVNNRLNNVRMYIVATNETNQEATVQTQRVGIGGPALYVSATGKSSISKYLTSRMNPVMNDITTIPAGESRLILKQLSDLKISPDRVLTMMADVSTSGPIKFSYVIIDDGKDVLSELPLLPYLDPDGIHIRGTFEKADRTINLTQPVGAQPGRMVFGDKVVDTRLTTIDKLTGATIYNEGNYGVVYVVKLFNVQPNTLIALNPRGGHYGGAFLVNNNVVLTTNNSFLANNGEAGVLYRTGSSTEAVTIVFSPASGSNLPINLLFMPLPEKKS</sequence>
<organism evidence="3">
    <name type="scientific">Paenibacillus sp. BIHB 4019</name>
    <dbReference type="NCBI Taxonomy" id="1870819"/>
    <lineage>
        <taxon>Bacteria</taxon>
        <taxon>Bacillati</taxon>
        <taxon>Bacillota</taxon>
        <taxon>Bacilli</taxon>
        <taxon>Bacillales</taxon>
        <taxon>Paenibacillaceae</taxon>
        <taxon>Paenibacillus</taxon>
    </lineage>
</organism>
<dbReference type="RefSeq" id="WP_099520584.1">
    <property type="nucleotide sequence ID" value="NZ_CP016808.1"/>
</dbReference>
<feature type="signal peptide" evidence="1">
    <location>
        <begin position="1"/>
        <end position="24"/>
    </location>
</feature>
<dbReference type="SUPFAM" id="SSF49299">
    <property type="entry name" value="PKD domain"/>
    <property type="match status" value="2"/>
</dbReference>
<dbReference type="SUPFAM" id="SSF55383">
    <property type="entry name" value="Copper amine oxidase, domain N"/>
    <property type="match status" value="1"/>
</dbReference>
<dbReference type="InterPro" id="IPR013783">
    <property type="entry name" value="Ig-like_fold"/>
</dbReference>
<dbReference type="Gene3D" id="2.60.40.10">
    <property type="entry name" value="Immunoglobulins"/>
    <property type="match status" value="1"/>
</dbReference>
<dbReference type="EMBL" id="CP016808">
    <property type="protein sequence ID" value="ANY69554.1"/>
    <property type="molecule type" value="Genomic_DNA"/>
</dbReference>